<organism evidence="3 4">
    <name type="scientific">Halorussus limi</name>
    <dbReference type="NCBI Taxonomy" id="2938695"/>
    <lineage>
        <taxon>Archaea</taxon>
        <taxon>Methanobacteriati</taxon>
        <taxon>Methanobacteriota</taxon>
        <taxon>Stenosarchaea group</taxon>
        <taxon>Halobacteria</taxon>
        <taxon>Halobacteriales</taxon>
        <taxon>Haladaptataceae</taxon>
        <taxon>Halorussus</taxon>
    </lineage>
</organism>
<dbReference type="RefSeq" id="WP_248650931.1">
    <property type="nucleotide sequence ID" value="NZ_CP096659.1"/>
</dbReference>
<name>A0A8U0HVC1_9EURY</name>
<protein>
    <submittedName>
        <fullName evidence="3">Sensor domain-containing protein</fullName>
    </submittedName>
</protein>
<dbReference type="Pfam" id="PF13796">
    <property type="entry name" value="Sensor"/>
    <property type="match status" value="1"/>
</dbReference>
<dbReference type="AlphaFoldDB" id="A0A8U0HVC1"/>
<feature type="transmembrane region" description="Helical" evidence="1">
    <location>
        <begin position="180"/>
        <end position="198"/>
    </location>
</feature>
<keyword evidence="1" id="KW-1133">Transmembrane helix</keyword>
<dbReference type="KEGG" id="halx:M0R89_02170"/>
<reference evidence="3 4" key="1">
    <citation type="submission" date="2022-04" db="EMBL/GenBank/DDBJ databases">
        <title>Diverse halophilic archaea isolated from saline environments.</title>
        <authorList>
            <person name="Cui H.-L."/>
        </authorList>
    </citation>
    <scope>NUCLEOTIDE SEQUENCE [LARGE SCALE GENOMIC DNA]</scope>
    <source>
        <strain evidence="3 4">XZYJT49</strain>
    </source>
</reference>
<feature type="domain" description="Putative sensor" evidence="2">
    <location>
        <begin position="27"/>
        <end position="213"/>
    </location>
</feature>
<evidence type="ECO:0000313" key="3">
    <source>
        <dbReference type="EMBL" id="UPV74888.1"/>
    </source>
</evidence>
<dbReference type="Proteomes" id="UP000830729">
    <property type="component" value="Chromosome"/>
</dbReference>
<keyword evidence="4" id="KW-1185">Reference proteome</keyword>
<sequence>MTTTIRDAAGALVGVAARPQTYRNLLYLGLAFPLGLTYFVFLSVGLSLGVGLAVTVVGIPILLATLAGATLLATFEAGRANRLLGTDVRTHSLDTSGGVVAAAKRLVTDARTWLDVGYLIVKLGLGTASFAALATLLSLAVGLLAAPLTYSSRYYVGLRLGTAVGPFESVRFAVDTFGEAVVAAAVGLVIALASLHALNGLARLSGTITEALLDRSDAAGATGEFTGAN</sequence>
<accession>A0A8U0HVC1</accession>
<gene>
    <name evidence="3" type="ORF">M0R89_02170</name>
</gene>
<keyword evidence="1" id="KW-0472">Membrane</keyword>
<proteinExistence type="predicted"/>
<dbReference type="GeneID" id="72183967"/>
<dbReference type="InterPro" id="IPR025828">
    <property type="entry name" value="Put_sensor_dom"/>
</dbReference>
<evidence type="ECO:0000256" key="1">
    <source>
        <dbReference type="SAM" id="Phobius"/>
    </source>
</evidence>
<keyword evidence="1" id="KW-0812">Transmembrane</keyword>
<feature type="transmembrane region" description="Helical" evidence="1">
    <location>
        <begin position="25"/>
        <end position="46"/>
    </location>
</feature>
<evidence type="ECO:0000259" key="2">
    <source>
        <dbReference type="Pfam" id="PF13796"/>
    </source>
</evidence>
<dbReference type="EMBL" id="CP096659">
    <property type="protein sequence ID" value="UPV74888.1"/>
    <property type="molecule type" value="Genomic_DNA"/>
</dbReference>
<evidence type="ECO:0000313" key="4">
    <source>
        <dbReference type="Proteomes" id="UP000830729"/>
    </source>
</evidence>
<feature type="transmembrane region" description="Helical" evidence="1">
    <location>
        <begin position="52"/>
        <end position="75"/>
    </location>
</feature>
<feature type="transmembrane region" description="Helical" evidence="1">
    <location>
        <begin position="130"/>
        <end position="150"/>
    </location>
</feature>